<reference evidence="2" key="1">
    <citation type="journal article" date="2015" name="Nature">
        <title>Complex archaea that bridge the gap between prokaryotes and eukaryotes.</title>
        <authorList>
            <person name="Spang A."/>
            <person name="Saw J.H."/>
            <person name="Jorgensen S.L."/>
            <person name="Zaremba-Niedzwiedzka K."/>
            <person name="Martijn J."/>
            <person name="Lind A.E."/>
            <person name="van Eijk R."/>
            <person name="Schleper C."/>
            <person name="Guy L."/>
            <person name="Ettema T.J."/>
        </authorList>
    </citation>
    <scope>NUCLEOTIDE SEQUENCE</scope>
</reference>
<organism evidence="2">
    <name type="scientific">marine sediment metagenome</name>
    <dbReference type="NCBI Taxonomy" id="412755"/>
    <lineage>
        <taxon>unclassified sequences</taxon>
        <taxon>metagenomes</taxon>
        <taxon>ecological metagenomes</taxon>
    </lineage>
</organism>
<gene>
    <name evidence="2" type="ORF">LCGC14_1740440</name>
</gene>
<comment type="caution">
    <text evidence="2">The sequence shown here is derived from an EMBL/GenBank/DDBJ whole genome shotgun (WGS) entry which is preliminary data.</text>
</comment>
<feature type="compositionally biased region" description="Basic and acidic residues" evidence="1">
    <location>
        <begin position="128"/>
        <end position="143"/>
    </location>
</feature>
<sequence>MIYMRDKRAIILKNPRLQRIRNGLRDIILEAKYVKTMHILNQMKELKKARSIDDLSQREFKQYRTLQKQESKLSNIARRSICMCVVCGKGNRDMVYNKPYDAWYCTECYGMERSSAQKSGKARQRSPKSCEEEAVESHSKTFL</sequence>
<name>A0A0F9K6K7_9ZZZZ</name>
<protein>
    <submittedName>
        <fullName evidence="2">Uncharacterized protein</fullName>
    </submittedName>
</protein>
<proteinExistence type="predicted"/>
<dbReference type="EMBL" id="LAZR01015912">
    <property type="protein sequence ID" value="KKM06793.1"/>
    <property type="molecule type" value="Genomic_DNA"/>
</dbReference>
<evidence type="ECO:0000313" key="2">
    <source>
        <dbReference type="EMBL" id="KKM06793.1"/>
    </source>
</evidence>
<dbReference type="AlphaFoldDB" id="A0A0F9K6K7"/>
<evidence type="ECO:0000256" key="1">
    <source>
        <dbReference type="SAM" id="MobiDB-lite"/>
    </source>
</evidence>
<accession>A0A0F9K6K7</accession>
<feature type="region of interest" description="Disordered" evidence="1">
    <location>
        <begin position="116"/>
        <end position="143"/>
    </location>
</feature>